<dbReference type="EMBL" id="LAZR01045227">
    <property type="protein sequence ID" value="KKK99382.1"/>
    <property type="molecule type" value="Genomic_DNA"/>
</dbReference>
<sequence>RVELYELVWNTPLSKLVPKFGLSDKGFAKKSHQFDRLTLRFRRQFIAEL</sequence>
<comment type="caution">
    <text evidence="1">The sequence shown here is derived from an EMBL/GenBank/DDBJ whole genome shotgun (WGS) entry which is preliminary data.</text>
</comment>
<proteinExistence type="predicted"/>
<name>A0A0F8ZZK6_9ZZZZ</name>
<reference evidence="1" key="1">
    <citation type="journal article" date="2015" name="Nature">
        <title>Complex archaea that bridge the gap between prokaryotes and eukaryotes.</title>
        <authorList>
            <person name="Spang A."/>
            <person name="Saw J.H."/>
            <person name="Jorgensen S.L."/>
            <person name="Zaremba-Niedzwiedzka K."/>
            <person name="Martijn J."/>
            <person name="Lind A.E."/>
            <person name="van Eijk R."/>
            <person name="Schleper C."/>
            <person name="Guy L."/>
            <person name="Ettema T.J."/>
        </authorList>
    </citation>
    <scope>NUCLEOTIDE SEQUENCE</scope>
</reference>
<accession>A0A0F8ZZK6</accession>
<organism evidence="1">
    <name type="scientific">marine sediment metagenome</name>
    <dbReference type="NCBI Taxonomy" id="412755"/>
    <lineage>
        <taxon>unclassified sequences</taxon>
        <taxon>metagenomes</taxon>
        <taxon>ecological metagenomes</taxon>
    </lineage>
</organism>
<protein>
    <submittedName>
        <fullName evidence="1">Uncharacterized protein</fullName>
    </submittedName>
</protein>
<gene>
    <name evidence="1" type="ORF">LCGC14_2633330</name>
</gene>
<feature type="non-terminal residue" evidence="1">
    <location>
        <position position="1"/>
    </location>
</feature>
<evidence type="ECO:0000313" key="1">
    <source>
        <dbReference type="EMBL" id="KKK99382.1"/>
    </source>
</evidence>
<dbReference type="AlphaFoldDB" id="A0A0F8ZZK6"/>